<evidence type="ECO:0000313" key="5">
    <source>
        <dbReference type="EMBL" id="KFM59889.1"/>
    </source>
</evidence>
<dbReference type="GO" id="GO:0008239">
    <property type="term" value="F:dipeptidyl-peptidase activity"/>
    <property type="evidence" value="ECO:0007669"/>
    <property type="project" value="TreeGrafter"/>
</dbReference>
<protein>
    <submittedName>
        <fullName evidence="5">Dipeptidyl aminopeptidase-like protein 6</fullName>
    </submittedName>
</protein>
<dbReference type="Gene3D" id="2.140.10.30">
    <property type="entry name" value="Dipeptidylpeptidase IV, N-terminal domain"/>
    <property type="match status" value="1"/>
</dbReference>
<dbReference type="OMA" id="MSYPWLS"/>
<dbReference type="SUPFAM" id="SSF82171">
    <property type="entry name" value="DPP6 N-terminal domain-like"/>
    <property type="match status" value="1"/>
</dbReference>
<feature type="domain" description="Dipeptidylpeptidase IV N-terminal" evidence="4">
    <location>
        <begin position="3"/>
        <end position="135"/>
    </location>
</feature>
<keyword evidence="1 5" id="KW-0378">Hydrolase</keyword>
<reference evidence="5 6" key="1">
    <citation type="submission" date="2013-11" db="EMBL/GenBank/DDBJ databases">
        <title>Genome sequencing of Stegodyphus mimosarum.</title>
        <authorList>
            <person name="Bechsgaard J."/>
        </authorList>
    </citation>
    <scope>NUCLEOTIDE SEQUENCE [LARGE SCALE GENOMIC DNA]</scope>
</reference>
<keyword evidence="1 5" id="KW-0031">Aminopeptidase</keyword>
<dbReference type="AlphaFoldDB" id="A0A087T450"/>
<dbReference type="GO" id="GO:0004177">
    <property type="term" value="F:aminopeptidase activity"/>
    <property type="evidence" value="ECO:0007669"/>
    <property type="project" value="UniProtKB-KW"/>
</dbReference>
<organism evidence="5 6">
    <name type="scientific">Stegodyphus mimosarum</name>
    <name type="common">African social velvet spider</name>
    <dbReference type="NCBI Taxonomy" id="407821"/>
    <lineage>
        <taxon>Eukaryota</taxon>
        <taxon>Metazoa</taxon>
        <taxon>Ecdysozoa</taxon>
        <taxon>Arthropoda</taxon>
        <taxon>Chelicerata</taxon>
        <taxon>Arachnida</taxon>
        <taxon>Araneae</taxon>
        <taxon>Araneomorphae</taxon>
        <taxon>Entelegynae</taxon>
        <taxon>Eresoidea</taxon>
        <taxon>Eresidae</taxon>
        <taxon>Stegodyphus</taxon>
    </lineage>
</organism>
<evidence type="ECO:0000256" key="3">
    <source>
        <dbReference type="ARBA" id="ARBA00023180"/>
    </source>
</evidence>
<dbReference type="InterPro" id="IPR050278">
    <property type="entry name" value="Serine_Prot_S9B/DPPIV"/>
</dbReference>
<dbReference type="GO" id="GO:0005886">
    <property type="term" value="C:plasma membrane"/>
    <property type="evidence" value="ECO:0007669"/>
    <property type="project" value="TreeGrafter"/>
</dbReference>
<dbReference type="OrthoDB" id="6428441at2759"/>
<evidence type="ECO:0000256" key="1">
    <source>
        <dbReference type="ARBA" id="ARBA00022438"/>
    </source>
</evidence>
<proteinExistence type="predicted"/>
<evidence type="ECO:0000313" key="6">
    <source>
        <dbReference type="Proteomes" id="UP000054359"/>
    </source>
</evidence>
<accession>A0A087T450</accession>
<keyword evidence="2" id="KW-0720">Serine protease</keyword>
<feature type="non-terminal residue" evidence="5">
    <location>
        <position position="1"/>
    </location>
</feature>
<keyword evidence="3" id="KW-0325">Glycoprotein</keyword>
<keyword evidence="1 5" id="KW-0645">Protease</keyword>
<keyword evidence="6" id="KW-1185">Reference proteome</keyword>
<dbReference type="PANTHER" id="PTHR11731:SF200">
    <property type="entry name" value="DIPEPTIDYL PEPTIDASE 10, ISOFORM B"/>
    <property type="match status" value="1"/>
</dbReference>
<feature type="non-terminal residue" evidence="5">
    <location>
        <position position="135"/>
    </location>
</feature>
<evidence type="ECO:0000259" key="4">
    <source>
        <dbReference type="Pfam" id="PF00930"/>
    </source>
</evidence>
<dbReference type="GO" id="GO:0006508">
    <property type="term" value="P:proteolysis"/>
    <property type="evidence" value="ECO:0007669"/>
    <property type="project" value="InterPro"/>
</dbReference>
<dbReference type="Pfam" id="PF00930">
    <property type="entry name" value="DPPIV_N"/>
    <property type="match status" value="1"/>
</dbReference>
<gene>
    <name evidence="5" type="ORF">X975_22080</name>
</gene>
<dbReference type="InterPro" id="IPR002469">
    <property type="entry name" value="Peptidase_S9B_N"/>
</dbReference>
<evidence type="ECO:0000256" key="2">
    <source>
        <dbReference type="ARBA" id="ARBA00022825"/>
    </source>
</evidence>
<dbReference type="Proteomes" id="UP000054359">
    <property type="component" value="Unassembled WGS sequence"/>
</dbReference>
<dbReference type="EMBL" id="KK113330">
    <property type="protein sequence ID" value="KFM59889.1"/>
    <property type="molecule type" value="Genomic_DNA"/>
</dbReference>
<name>A0A087T450_STEMI</name>
<dbReference type="GO" id="GO:0008236">
    <property type="term" value="F:serine-type peptidase activity"/>
    <property type="evidence" value="ECO:0007669"/>
    <property type="project" value="UniProtKB-KW"/>
</dbReference>
<dbReference type="STRING" id="407821.A0A087T450"/>
<dbReference type="PANTHER" id="PTHR11731">
    <property type="entry name" value="PROTEASE FAMILY S9B,C DIPEPTIDYL-PEPTIDASE IV-RELATED"/>
    <property type="match status" value="1"/>
</dbReference>
<sequence length="135" mass="15771">GIVFNGVPDWLYEEIILKSNKALWWSPDGSFLCFATFNDSKIGTYYYNWYGSHNDSNNVIAQLKSLRYPKPGQENPSAVLWVVDVRSPSRILQRDVKPPREVQDQLVHVWDYYFTSVQWIDTHSVAVIWMARSQN</sequence>